<dbReference type="Gene3D" id="1.20.1070.10">
    <property type="entry name" value="Rhodopsin 7-helix transmembrane proteins"/>
    <property type="match status" value="1"/>
</dbReference>
<feature type="domain" description="EGF-like" evidence="10">
    <location>
        <begin position="921"/>
        <end position="957"/>
    </location>
</feature>
<dbReference type="SUPFAM" id="SSF57196">
    <property type="entry name" value="EGF/Laminin"/>
    <property type="match status" value="2"/>
</dbReference>
<feature type="transmembrane region" description="Helical" evidence="9">
    <location>
        <begin position="1294"/>
        <end position="1322"/>
    </location>
</feature>
<keyword evidence="5 9" id="KW-0472">Membrane</keyword>
<dbReference type="PROSITE" id="PS50262">
    <property type="entry name" value="G_PROTEIN_RECEP_F1_2"/>
    <property type="match status" value="1"/>
</dbReference>
<evidence type="ECO:0000313" key="14">
    <source>
        <dbReference type="EMBL" id="CAF4158959.1"/>
    </source>
</evidence>
<evidence type="ECO:0000256" key="1">
    <source>
        <dbReference type="ARBA" id="ARBA00004167"/>
    </source>
</evidence>
<evidence type="ECO:0000256" key="9">
    <source>
        <dbReference type="SAM" id="Phobius"/>
    </source>
</evidence>
<dbReference type="InterPro" id="IPR050685">
    <property type="entry name" value="LDLR"/>
</dbReference>
<organism evidence="13 16">
    <name type="scientific">Rotaria socialis</name>
    <dbReference type="NCBI Taxonomy" id="392032"/>
    <lineage>
        <taxon>Eukaryota</taxon>
        <taxon>Metazoa</taxon>
        <taxon>Spiralia</taxon>
        <taxon>Gnathifera</taxon>
        <taxon>Rotifera</taxon>
        <taxon>Eurotatoria</taxon>
        <taxon>Bdelloidea</taxon>
        <taxon>Philodinida</taxon>
        <taxon>Philodinidae</taxon>
        <taxon>Rotaria</taxon>
    </lineage>
</organism>
<evidence type="ECO:0000256" key="7">
    <source>
        <dbReference type="PROSITE-ProRule" id="PRU00076"/>
    </source>
</evidence>
<feature type="transmembrane region" description="Helical" evidence="9">
    <location>
        <begin position="1381"/>
        <end position="1404"/>
    </location>
</feature>
<feature type="transmembrane region" description="Helical" evidence="9">
    <location>
        <begin position="1510"/>
        <end position="1532"/>
    </location>
</feature>
<dbReference type="InterPro" id="IPR017452">
    <property type="entry name" value="GPCR_Rhodpsn_7TM"/>
</dbReference>
<evidence type="ECO:0000313" key="13">
    <source>
        <dbReference type="EMBL" id="CAF3399112.1"/>
    </source>
</evidence>
<dbReference type="SMART" id="SM00181">
    <property type="entry name" value="EGF"/>
    <property type="match status" value="6"/>
</dbReference>
<keyword evidence="6 7" id="KW-1015">Disulfide bond</keyword>
<feature type="disulfide bond" evidence="7">
    <location>
        <begin position="1025"/>
        <end position="1034"/>
    </location>
</feature>
<dbReference type="Pfam" id="PF00057">
    <property type="entry name" value="Ldl_recept_a"/>
    <property type="match status" value="1"/>
</dbReference>
<dbReference type="SUPFAM" id="SSF57424">
    <property type="entry name" value="LDL receptor-like module"/>
    <property type="match status" value="1"/>
</dbReference>
<feature type="disulfide bond" evidence="7">
    <location>
        <begin position="947"/>
        <end position="956"/>
    </location>
</feature>
<evidence type="ECO:0000256" key="2">
    <source>
        <dbReference type="ARBA" id="ARBA00022692"/>
    </source>
</evidence>
<dbReference type="Proteomes" id="UP000663848">
    <property type="component" value="Unassembled WGS sequence"/>
</dbReference>
<feature type="domain" description="EGF-like" evidence="10">
    <location>
        <begin position="994"/>
        <end position="1035"/>
    </location>
</feature>
<feature type="disulfide bond" evidence="8">
    <location>
        <begin position="669"/>
        <end position="684"/>
    </location>
</feature>
<dbReference type="EMBL" id="CAJOBP010000305">
    <property type="protein sequence ID" value="CAF4158959.1"/>
    <property type="molecule type" value="Genomic_DNA"/>
</dbReference>
<dbReference type="EMBL" id="CAJNYT010001170">
    <property type="protein sequence ID" value="CAF3399112.1"/>
    <property type="molecule type" value="Genomic_DNA"/>
</dbReference>
<evidence type="ECO:0000259" key="11">
    <source>
        <dbReference type="PROSITE" id="PS50262"/>
    </source>
</evidence>
<evidence type="ECO:0000256" key="3">
    <source>
        <dbReference type="ARBA" id="ARBA00022737"/>
    </source>
</evidence>
<dbReference type="InterPro" id="IPR000742">
    <property type="entry name" value="EGF"/>
</dbReference>
<dbReference type="InterPro" id="IPR000276">
    <property type="entry name" value="GPCR_Rhodpsn"/>
</dbReference>
<dbReference type="OrthoDB" id="9985710at2759"/>
<feature type="transmembrane region" description="Helical" evidence="9">
    <location>
        <begin position="1259"/>
        <end position="1282"/>
    </location>
</feature>
<gene>
    <name evidence="13" type="ORF">GRG538_LOCUS9850</name>
    <name evidence="15" type="ORF">QYT958_LOCUS3763</name>
    <name evidence="12" type="ORF">TIS948_LOCUS4560</name>
    <name evidence="14" type="ORF">UJA718_LOCUS3938</name>
</gene>
<dbReference type="CDD" id="cd00054">
    <property type="entry name" value="EGF_CA"/>
    <property type="match status" value="1"/>
</dbReference>
<dbReference type="GO" id="GO:0004930">
    <property type="term" value="F:G protein-coupled receptor activity"/>
    <property type="evidence" value="ECO:0007669"/>
    <property type="project" value="InterPro"/>
</dbReference>
<evidence type="ECO:0000259" key="10">
    <source>
        <dbReference type="PROSITE" id="PS50026"/>
    </source>
</evidence>
<dbReference type="InterPro" id="IPR002172">
    <property type="entry name" value="LDrepeatLR_classA_rpt"/>
</dbReference>
<dbReference type="GO" id="GO:0016192">
    <property type="term" value="P:vesicle-mediated transport"/>
    <property type="evidence" value="ECO:0007669"/>
    <property type="project" value="UniProtKB-ARBA"/>
</dbReference>
<feature type="transmembrane region" description="Helical" evidence="9">
    <location>
        <begin position="1424"/>
        <end position="1450"/>
    </location>
</feature>
<dbReference type="EMBL" id="CAJOBR010000275">
    <property type="protein sequence ID" value="CAF4489894.1"/>
    <property type="molecule type" value="Genomic_DNA"/>
</dbReference>
<dbReference type="SMART" id="SM00192">
    <property type="entry name" value="LDLa"/>
    <property type="match status" value="5"/>
</dbReference>
<comment type="caution">
    <text evidence="13">The sequence shown here is derived from an EMBL/GenBank/DDBJ whole genome shotgun (WGS) entry which is preliminary data.</text>
</comment>
<dbReference type="PRINTS" id="PR00261">
    <property type="entry name" value="LDLRECEPTOR"/>
</dbReference>
<evidence type="ECO:0000256" key="4">
    <source>
        <dbReference type="ARBA" id="ARBA00022989"/>
    </source>
</evidence>
<dbReference type="SUPFAM" id="SSF81321">
    <property type="entry name" value="Family A G protein-coupled receptor-like"/>
    <property type="match status" value="1"/>
</dbReference>
<sequence length="1562" mass="181552">MILQFSILISCQQALIHCQLNLYNTDRTMDDTSLQYDCLFYRVRYEKLTFQELSNIIDNTIPYCFRPDNKTGMFISDLKSFSDHIFTFDELRRHNITTQQLLSWSAPIDLVEQYQFYLDESNSSLSLLSNELFYNCTKPWFGLRCQYSFEFSEELSISNIVEAEFFRKASYSESSEILITLPCYVHLKCDRGGPLCLDWREVCDGRVDCLDGGLDEAFCFDMEINECSETEYRCHNGLCIPEEFWNDGIGDADCLDRSDEIADVAYPRSCFQDPTFRCEEHACRTNWHQFPCGDGQCVQKFDKCHNGRHALLIKSMTLQGDLPNNCWIMMICLTMLNNEVNGISCESWLMNDSVIKFLQTCEIIFQFPIIPVHFGHLRFLYERPDLKFNQSSFLMPDYICYDQLHCDCIIPTFFHRNLTCLHSYRLQLQASISGHPWIDMILEINSYFSSCLILHTFSDKKAIYHNYSLLHHCQNSAKYISKHRIADENKDCCMGDDEDNRLSCLINDKYRVKCPNQSICLSPLHSIHDCPESQNQYHNNVPFHIFCDGFEEHFFEDFNGQSYTDESECNYWPCNNIYSRCDGFWACPNGDDEDNCHPKVCPSEMHPCISPTNYSLTCLSAKQVGDGIDDCLGASDEIHFCRQLYPLKKDYERFRCINSDLCLPASELCNNIQSCPLGDDEKFCKNHRFICEEDSSSNQSLIEDILCQVSEYKRRRIIHFSIRTALVYPPSLSAIKDSTFMPTEQFNNNNNNNNNNFKTIESRTRNYSLSRDCHRGLTTRIWFANDLFTYGCMCPPSYYGNFCQYQNERVSLTLGLIRAEKHDVYAIVVMLIDDNDERQKVDSYDQFDYAPSRSCGIKLNRYLLYSTRPKTISKNYSIHIHTFEKHTMTYRGSWHLSVPFLFLPVNRLVTLLIIPSYPISILSDCSITCEHGECMKYLNKDIYFCRCFSGWSGVRCNISMNCKSCSVGSICVGIVKNRPICVCPMTKFGPRCLLTSLCTINACENNGKCIPTDLSVSGNDYSCICPDQYFGSKCQYIKVKLDLSFEDLDIPSYVTAFFFTITEQSEPTFSIMLQKLTLFQRIITFRISVAYHMAVIKSNDKFYLAVVQQSPKSDIFTSINPRRECFSIEHIFNSTIMKMPRFHRIKFYHISCQTNFDLNCFIDETYLCLCTHDHHANCVKFDRHKNLECPSTNYCTNGAQCLQDHPNCPSTVICVCNECFFGSQCQFYSKGFGLTLDEILGYEIKRNIFLFDQPFSVKLSALITMIMFTIGIINGIFSIITFKNKTSQAVGCGMYLLASSITSLMIVILFTLKFWFLIFSYIDFFAQRLILYSNCMLIEPLLKILLYIDNWLNGCVAAERAFAVFKGVYFDKKTSRKLAKWVIIFMIIINVILLIPQLSYLHLFDDEKEERTWCVILYSSSLHIYNSFIIFFHFFTPFFINLFSAIFIIIATGRQRGITQTENLYMKQFKNKLKQHKHLLISPVILILLSLPRLIISFTLDCKKSSKHFWLYLIGYFVSFMPSILIFVVFVLPSTIFKKSFKEAILHGRRRIPLLKMNFYSK</sequence>
<name>A0A817ZU06_9BILA</name>
<dbReference type="Pfam" id="PF00008">
    <property type="entry name" value="EGF"/>
    <property type="match status" value="1"/>
</dbReference>
<evidence type="ECO:0000256" key="8">
    <source>
        <dbReference type="PROSITE-ProRule" id="PRU00124"/>
    </source>
</evidence>
<evidence type="ECO:0000313" key="12">
    <source>
        <dbReference type="EMBL" id="CAF3061132.1"/>
    </source>
</evidence>
<dbReference type="Proteomes" id="UP000663872">
    <property type="component" value="Unassembled WGS sequence"/>
</dbReference>
<evidence type="ECO:0000256" key="5">
    <source>
        <dbReference type="ARBA" id="ARBA00023136"/>
    </source>
</evidence>
<evidence type="ECO:0000313" key="16">
    <source>
        <dbReference type="Proteomes" id="UP000663872"/>
    </source>
</evidence>
<proteinExistence type="predicted"/>
<evidence type="ECO:0000313" key="17">
    <source>
        <dbReference type="Proteomes" id="UP000663873"/>
    </source>
</evidence>
<comment type="caution">
    <text evidence="7">Lacks conserved residue(s) required for the propagation of feature annotation.</text>
</comment>
<dbReference type="Gene3D" id="4.10.400.10">
    <property type="entry name" value="Low-density Lipoprotein Receptor"/>
    <property type="match status" value="2"/>
</dbReference>
<dbReference type="InterPro" id="IPR036055">
    <property type="entry name" value="LDL_receptor-like_sf"/>
</dbReference>
<dbReference type="Proteomes" id="UP000663825">
    <property type="component" value="Unassembled WGS sequence"/>
</dbReference>
<dbReference type="EMBL" id="CAJNXB010000511">
    <property type="protein sequence ID" value="CAF3061132.1"/>
    <property type="molecule type" value="Genomic_DNA"/>
</dbReference>
<protein>
    <submittedName>
        <fullName evidence="13">Uncharacterized protein</fullName>
    </submittedName>
</protein>
<dbReference type="PROSITE" id="PS50026">
    <property type="entry name" value="EGF_3"/>
    <property type="match status" value="2"/>
</dbReference>
<keyword evidence="7" id="KW-0245">EGF-like domain</keyword>
<dbReference type="Proteomes" id="UP000663873">
    <property type="component" value="Unassembled WGS sequence"/>
</dbReference>
<feature type="domain" description="G-protein coupled receptors family 1 profile" evidence="11">
    <location>
        <begin position="1273"/>
        <end position="1530"/>
    </location>
</feature>
<feature type="transmembrane region" description="Helical" evidence="9">
    <location>
        <begin position="1479"/>
        <end position="1498"/>
    </location>
</feature>
<dbReference type="PANTHER" id="PTHR24270">
    <property type="entry name" value="LOW-DENSITY LIPOPROTEIN RECEPTOR-RELATED"/>
    <property type="match status" value="1"/>
</dbReference>
<dbReference type="PROSITE" id="PS00022">
    <property type="entry name" value="EGF_1"/>
    <property type="match status" value="4"/>
</dbReference>
<evidence type="ECO:0000313" key="15">
    <source>
        <dbReference type="EMBL" id="CAF4489894.1"/>
    </source>
</evidence>
<keyword evidence="2 9" id="KW-0812">Transmembrane</keyword>
<dbReference type="PROSITE" id="PS50068">
    <property type="entry name" value="LDLRA_2"/>
    <property type="match status" value="2"/>
</dbReference>
<dbReference type="Gene3D" id="2.10.25.10">
    <property type="entry name" value="Laminin"/>
    <property type="match status" value="2"/>
</dbReference>
<keyword evidence="4 9" id="KW-1133">Transmembrane helix</keyword>
<dbReference type="Pfam" id="PF00001">
    <property type="entry name" value="7tm_1"/>
    <property type="match status" value="1"/>
</dbReference>
<comment type="subcellular location">
    <subcellularLocation>
        <location evidence="1">Membrane</location>
        <topology evidence="1">Single-pass membrane protein</topology>
    </subcellularLocation>
</comment>
<keyword evidence="17" id="KW-1185">Reference proteome</keyword>
<dbReference type="CDD" id="cd00112">
    <property type="entry name" value="LDLa"/>
    <property type="match status" value="1"/>
</dbReference>
<reference evidence="13" key="1">
    <citation type="submission" date="2021-02" db="EMBL/GenBank/DDBJ databases">
        <authorList>
            <person name="Nowell W R."/>
        </authorList>
    </citation>
    <scope>NUCLEOTIDE SEQUENCE</scope>
</reference>
<accession>A0A817ZU06</accession>
<feature type="disulfide bond" evidence="8">
    <location>
        <begin position="227"/>
        <end position="239"/>
    </location>
</feature>
<evidence type="ECO:0000256" key="6">
    <source>
        <dbReference type="ARBA" id="ARBA00023157"/>
    </source>
</evidence>
<keyword evidence="3" id="KW-0677">Repeat</keyword>
<dbReference type="GO" id="GO:0005886">
    <property type="term" value="C:plasma membrane"/>
    <property type="evidence" value="ECO:0007669"/>
    <property type="project" value="TreeGrafter"/>
</dbReference>
<dbReference type="PROSITE" id="PS01186">
    <property type="entry name" value="EGF_2"/>
    <property type="match status" value="1"/>
</dbReference>